<proteinExistence type="predicted"/>
<evidence type="ECO:0000256" key="1">
    <source>
        <dbReference type="ARBA" id="ARBA00022729"/>
    </source>
</evidence>
<dbReference type="PRINTS" id="PR00258">
    <property type="entry name" value="SPERACTRCPTR"/>
</dbReference>
<dbReference type="PROSITE" id="PS00420">
    <property type="entry name" value="SRCR_1"/>
    <property type="match status" value="1"/>
</dbReference>
<feature type="disulfide bond" evidence="5">
    <location>
        <begin position="149"/>
        <end position="210"/>
    </location>
</feature>
<dbReference type="Proteomes" id="UP001497482">
    <property type="component" value="Chromosome 15"/>
</dbReference>
<dbReference type="EMBL" id="OZ035837">
    <property type="protein sequence ID" value="CAL1582848.1"/>
    <property type="molecule type" value="Genomic_DNA"/>
</dbReference>
<evidence type="ECO:0000256" key="3">
    <source>
        <dbReference type="ARBA" id="ARBA00023157"/>
    </source>
</evidence>
<dbReference type="Gene3D" id="2.10.25.10">
    <property type="entry name" value="Laminin"/>
    <property type="match status" value="1"/>
</dbReference>
<dbReference type="InterPro" id="IPR055355">
    <property type="entry name" value="ZP-C"/>
</dbReference>
<evidence type="ECO:0000313" key="10">
    <source>
        <dbReference type="Proteomes" id="UP001497482"/>
    </source>
</evidence>
<dbReference type="Pfam" id="PF00100">
    <property type="entry name" value="Zona_pellucida"/>
    <property type="match status" value="1"/>
</dbReference>
<dbReference type="Gene3D" id="3.10.250.10">
    <property type="entry name" value="SRCR-like domain"/>
    <property type="match status" value="1"/>
</dbReference>
<dbReference type="Gene3D" id="2.60.40.3210">
    <property type="entry name" value="Zona pellucida, ZP-N domain"/>
    <property type="match status" value="1"/>
</dbReference>
<keyword evidence="1 6" id="KW-0732">Signal</keyword>
<dbReference type="InterPro" id="IPR055356">
    <property type="entry name" value="ZP-N"/>
</dbReference>
<protein>
    <submittedName>
        <fullName evidence="9">Uncharacterized protein</fullName>
    </submittedName>
</protein>
<name>A0AAV2K330_KNICA</name>
<gene>
    <name evidence="9" type="ORF">KC01_LOCUS13388</name>
</gene>
<evidence type="ECO:0000256" key="4">
    <source>
        <dbReference type="ARBA" id="ARBA00023180"/>
    </source>
</evidence>
<dbReference type="SMART" id="SM00241">
    <property type="entry name" value="ZP"/>
    <property type="match status" value="1"/>
</dbReference>
<evidence type="ECO:0000256" key="6">
    <source>
        <dbReference type="SAM" id="SignalP"/>
    </source>
</evidence>
<keyword evidence="2" id="KW-0677">Repeat</keyword>
<evidence type="ECO:0000256" key="2">
    <source>
        <dbReference type="ARBA" id="ARBA00022737"/>
    </source>
</evidence>
<dbReference type="Pfam" id="PF23344">
    <property type="entry name" value="ZP-N"/>
    <property type="match status" value="1"/>
</dbReference>
<dbReference type="GO" id="GO:0016020">
    <property type="term" value="C:membrane"/>
    <property type="evidence" value="ECO:0007669"/>
    <property type="project" value="InterPro"/>
</dbReference>
<dbReference type="InterPro" id="IPR001507">
    <property type="entry name" value="ZP_dom"/>
</dbReference>
<dbReference type="Pfam" id="PF00530">
    <property type="entry name" value="SRCR"/>
    <property type="match status" value="1"/>
</dbReference>
<dbReference type="FunFam" id="3.10.250.10:FF:000006">
    <property type="entry name" value="neurotrypsin isoform X2"/>
    <property type="match status" value="1"/>
</dbReference>
<feature type="domain" description="ZP" evidence="8">
    <location>
        <begin position="223"/>
        <end position="471"/>
    </location>
</feature>
<reference evidence="9 10" key="1">
    <citation type="submission" date="2024-04" db="EMBL/GenBank/DDBJ databases">
        <authorList>
            <person name="Waldvogel A.-M."/>
            <person name="Schoenle A."/>
        </authorList>
    </citation>
    <scope>NUCLEOTIDE SEQUENCE [LARGE SCALE GENOMIC DNA]</scope>
</reference>
<evidence type="ECO:0000256" key="5">
    <source>
        <dbReference type="PROSITE-ProRule" id="PRU00196"/>
    </source>
</evidence>
<feature type="domain" description="SRCR" evidence="7">
    <location>
        <begin position="110"/>
        <end position="211"/>
    </location>
</feature>
<keyword evidence="4" id="KW-0325">Glycoprotein</keyword>
<sequence>MGKFGVLFLCLILQIGTGFASGVPVTSCEACHPEATCLRREERRETLPTTTTVSCQCKDGFVGDGVNCYEVKECGGDSSCCSAGYKWSPKEGCVDVDECSLKPTGGEGQVRLANGGNSSCSGRVEIFQRGQWGTVCDDHWDLMDAQVVCRQLGCGRVLSAPMHAHFGQGTGPIWMDDVACTGSEHKLSQCRHRGVGAHDCGHNEDAGVVCETPEPEIQINQFICGQEQIQVSLNRATVSVAGLDPLSGHLVDRNCVRTRVQNDIVWYEVVPQVGVCGNTRRTNSTHVIYTNSLFLYAHNDSFHVPASLPFSCVYPLEVDTRLDAALSPLLPSGGIVGSGRAPRAFMSLYRDSNFSNTYPSGSVSLPLGQPLYVGAIVEENDLNFATVLENCYGTFSSDPNDPTRHPLIQNKCSSNPQQVLVVESGTSLRARFSALFFVPGGQYRSIYLHCHLKLCSPGPCVPVCPGRARRSVSEGVTIQPLTIGPITWGDN</sequence>
<dbReference type="PROSITE" id="PS50287">
    <property type="entry name" value="SRCR_2"/>
    <property type="match status" value="1"/>
</dbReference>
<keyword evidence="10" id="KW-1185">Reference proteome</keyword>
<feature type="signal peptide" evidence="6">
    <location>
        <begin position="1"/>
        <end position="20"/>
    </location>
</feature>
<dbReference type="AlphaFoldDB" id="A0AAV2K330"/>
<keyword evidence="3 5" id="KW-1015">Disulfide bond</keyword>
<feature type="disulfide bond" evidence="5">
    <location>
        <begin position="136"/>
        <end position="200"/>
    </location>
</feature>
<organism evidence="9 10">
    <name type="scientific">Knipowitschia caucasica</name>
    <name type="common">Caucasian dwarf goby</name>
    <name type="synonym">Pomatoschistus caucasicus</name>
    <dbReference type="NCBI Taxonomy" id="637954"/>
    <lineage>
        <taxon>Eukaryota</taxon>
        <taxon>Metazoa</taxon>
        <taxon>Chordata</taxon>
        <taxon>Craniata</taxon>
        <taxon>Vertebrata</taxon>
        <taxon>Euteleostomi</taxon>
        <taxon>Actinopterygii</taxon>
        <taxon>Neopterygii</taxon>
        <taxon>Teleostei</taxon>
        <taxon>Neoteleostei</taxon>
        <taxon>Acanthomorphata</taxon>
        <taxon>Gobiaria</taxon>
        <taxon>Gobiiformes</taxon>
        <taxon>Gobioidei</taxon>
        <taxon>Gobiidae</taxon>
        <taxon>Gobiinae</taxon>
        <taxon>Knipowitschia</taxon>
    </lineage>
</organism>
<dbReference type="PANTHER" id="PTHR19331">
    <property type="entry name" value="SCAVENGER RECEPTOR DOMAIN-CONTAINING"/>
    <property type="match status" value="1"/>
</dbReference>
<feature type="disulfide bond" evidence="5">
    <location>
        <begin position="180"/>
        <end position="190"/>
    </location>
</feature>
<feature type="chain" id="PRO_5043763447" evidence="6">
    <location>
        <begin position="21"/>
        <end position="491"/>
    </location>
</feature>
<dbReference type="Gene3D" id="2.60.40.4100">
    <property type="entry name" value="Zona pellucida, ZP-C domain"/>
    <property type="match status" value="1"/>
</dbReference>
<dbReference type="SMART" id="SM00202">
    <property type="entry name" value="SR"/>
    <property type="match status" value="1"/>
</dbReference>
<evidence type="ECO:0000259" key="7">
    <source>
        <dbReference type="PROSITE" id="PS50287"/>
    </source>
</evidence>
<dbReference type="InterPro" id="IPR001190">
    <property type="entry name" value="SRCR"/>
</dbReference>
<dbReference type="PROSITE" id="PS51034">
    <property type="entry name" value="ZP_2"/>
    <property type="match status" value="1"/>
</dbReference>
<dbReference type="InterPro" id="IPR036772">
    <property type="entry name" value="SRCR-like_dom_sf"/>
</dbReference>
<accession>A0AAV2K330</accession>
<dbReference type="SUPFAM" id="SSF56487">
    <property type="entry name" value="SRCR-like"/>
    <property type="match status" value="1"/>
</dbReference>
<evidence type="ECO:0000259" key="8">
    <source>
        <dbReference type="PROSITE" id="PS51034"/>
    </source>
</evidence>
<dbReference type="InterPro" id="IPR042235">
    <property type="entry name" value="ZP-C_dom"/>
</dbReference>
<evidence type="ECO:0000313" key="9">
    <source>
        <dbReference type="EMBL" id="CAL1582848.1"/>
    </source>
</evidence>